<evidence type="ECO:0000256" key="6">
    <source>
        <dbReference type="ARBA" id="ARBA00022737"/>
    </source>
</evidence>
<dbReference type="PANTHER" id="PTHR10459:SF60">
    <property type="entry name" value="POLY [ADP-RIBOSE] POLYMERASE 2"/>
    <property type="match status" value="1"/>
</dbReference>
<feature type="compositionally biased region" description="Basic and acidic residues" evidence="16">
    <location>
        <begin position="258"/>
        <end position="273"/>
    </location>
</feature>
<dbReference type="GO" id="GO:0070212">
    <property type="term" value="P:protein poly-ADP-ribosylation"/>
    <property type="evidence" value="ECO:0007669"/>
    <property type="project" value="TreeGrafter"/>
</dbReference>
<dbReference type="Pfam" id="PF00644">
    <property type="entry name" value="PARP"/>
    <property type="match status" value="1"/>
</dbReference>
<feature type="compositionally biased region" description="Acidic residues" evidence="16">
    <location>
        <begin position="98"/>
        <end position="110"/>
    </location>
</feature>
<evidence type="ECO:0000256" key="2">
    <source>
        <dbReference type="ARBA" id="ARBA00022676"/>
    </source>
</evidence>
<dbReference type="InterPro" id="IPR050800">
    <property type="entry name" value="ARTD/PARP"/>
</dbReference>
<keyword evidence="11" id="KW-0238">DNA-binding</keyword>
<dbReference type="InterPro" id="IPR004102">
    <property type="entry name" value="Poly(ADP-ribose)pol_reg_dom"/>
</dbReference>
<dbReference type="GO" id="GO:0008270">
    <property type="term" value="F:zinc ion binding"/>
    <property type="evidence" value="ECO:0007669"/>
    <property type="project" value="UniProtKB-KW"/>
</dbReference>
<feature type="compositionally biased region" description="Polar residues" evidence="16">
    <location>
        <begin position="12"/>
        <end position="26"/>
    </location>
</feature>
<evidence type="ECO:0000256" key="3">
    <source>
        <dbReference type="ARBA" id="ARBA00022679"/>
    </source>
</evidence>
<sequence>MPPRKKAETADTGPQTTRTVRSSARLASQPVAVAANSDATIGAVASSKSKAKAKAPPKSKPTSNITQLANKARPKRAKADTDDGDDGPESKKLKTATVDEEEDAMDLDTQDNEKDKEADEKDDRKMVTVLQRGAAPVDHLSGLVASHLVYTSDGEVWDATLNQTDLSKNANKFYVLQLLHPIGNNSSCVLFTRWGRVGETGASQRKGPFPATTAISEFKKQFKSKTATNWESRRSMVSAKSGKYMWIERSFGDDEEEQAKAEGSGEAKEEIKIPEPTLDPDLQIFCKLIFNSEILSYALSEMNYDANKLPLGKLAKSTILSGFAALKELSEVISQPNSTGDRGFSNFRAACEELTSRYYSIIPHAFGRSRPPPITSLEALKKELDLVDALGDMGFASKLIADSAPRDAHGNVINPLDAQFRSLQLTSMAAIDKSSSEFATLQAYARDTHGATHGFNAQIECAFRVDRQEEAKTWNASPACSKLRDGDRLLLWHGSRSTNFAGILKQGLRVAPPEAPVTGYMFGKGVYFADMMSKSANYCHSYLSGNVGVLLLCEVAVNPWLELTDARYDADQEAKRANKLATKGVGRTQPINWKDAGEALGHDGLKGCLMPNGKSVDVNPPGAYLQYNEYIVYDTAQIRTRYLLMVRMD</sequence>
<gene>
    <name evidence="20" type="ORF">BJ322DRAFT_1056721</name>
</gene>
<dbReference type="PROSITE" id="PS51977">
    <property type="entry name" value="WGR"/>
    <property type="match status" value="1"/>
</dbReference>
<dbReference type="InterPro" id="IPR012317">
    <property type="entry name" value="Poly(ADP-ribose)pol_cat_dom"/>
</dbReference>
<dbReference type="InterPro" id="IPR008893">
    <property type="entry name" value="WGR_domain"/>
</dbReference>
<feature type="domain" description="PARP catalytic" evidence="17">
    <location>
        <begin position="414"/>
        <end position="649"/>
    </location>
</feature>
<dbReference type="SMART" id="SM00773">
    <property type="entry name" value="WGR"/>
    <property type="match status" value="1"/>
</dbReference>
<keyword evidence="6" id="KW-0677">Repeat</keyword>
<dbReference type="SUPFAM" id="SSF56399">
    <property type="entry name" value="ADP-ribosylation"/>
    <property type="match status" value="1"/>
</dbReference>
<dbReference type="AlphaFoldDB" id="A0A9P6HF13"/>
<evidence type="ECO:0000256" key="1">
    <source>
        <dbReference type="ARBA" id="ARBA00004123"/>
    </source>
</evidence>
<evidence type="ECO:0000256" key="7">
    <source>
        <dbReference type="ARBA" id="ARBA00022765"/>
    </source>
</evidence>
<dbReference type="SUPFAM" id="SSF47587">
    <property type="entry name" value="Domain of poly(ADP-ribose) polymerase"/>
    <property type="match status" value="1"/>
</dbReference>
<evidence type="ECO:0000256" key="16">
    <source>
        <dbReference type="SAM" id="MobiDB-lite"/>
    </source>
</evidence>
<dbReference type="Pfam" id="PF05406">
    <property type="entry name" value="WGR"/>
    <property type="match status" value="1"/>
</dbReference>
<keyword evidence="10 15" id="KW-0520">NAD</keyword>
<dbReference type="Pfam" id="PF02877">
    <property type="entry name" value="PARP_reg"/>
    <property type="match status" value="1"/>
</dbReference>
<dbReference type="SUPFAM" id="SSF142921">
    <property type="entry name" value="WGR domain-like"/>
    <property type="match status" value="1"/>
</dbReference>
<dbReference type="GO" id="GO:1990404">
    <property type="term" value="F:NAD+-protein mono-ADP-ribosyltransferase activity"/>
    <property type="evidence" value="ECO:0007669"/>
    <property type="project" value="TreeGrafter"/>
</dbReference>
<feature type="region of interest" description="Disordered" evidence="16">
    <location>
        <begin position="1"/>
        <end position="123"/>
    </location>
</feature>
<dbReference type="PANTHER" id="PTHR10459">
    <property type="entry name" value="DNA LIGASE"/>
    <property type="match status" value="1"/>
</dbReference>
<feature type="domain" description="PARP alpha-helical" evidence="18">
    <location>
        <begin position="275"/>
        <end position="401"/>
    </location>
</feature>
<comment type="catalytic activity">
    <reaction evidence="14">
        <text>NAD(+) + (ADP-D-ribosyl)n-acceptor = nicotinamide + (ADP-D-ribosyl)n+1-acceptor + H(+).</text>
        <dbReference type="EC" id="2.4.2.30"/>
    </reaction>
</comment>
<keyword evidence="4" id="KW-0548">Nucleotidyltransferase</keyword>
<dbReference type="EC" id="2.4.2.-" evidence="15"/>
<keyword evidence="3 15" id="KW-0808">Transferase</keyword>
<reference evidence="20" key="1">
    <citation type="journal article" date="2020" name="Nat. Commun.">
        <title>Large-scale genome sequencing of mycorrhizal fungi provides insights into the early evolution of symbiotic traits.</title>
        <authorList>
            <person name="Miyauchi S."/>
            <person name="Kiss E."/>
            <person name="Kuo A."/>
            <person name="Drula E."/>
            <person name="Kohler A."/>
            <person name="Sanchez-Garcia M."/>
            <person name="Morin E."/>
            <person name="Andreopoulos B."/>
            <person name="Barry K.W."/>
            <person name="Bonito G."/>
            <person name="Buee M."/>
            <person name="Carver A."/>
            <person name="Chen C."/>
            <person name="Cichocki N."/>
            <person name="Clum A."/>
            <person name="Culley D."/>
            <person name="Crous P.W."/>
            <person name="Fauchery L."/>
            <person name="Girlanda M."/>
            <person name="Hayes R.D."/>
            <person name="Keri Z."/>
            <person name="LaButti K."/>
            <person name="Lipzen A."/>
            <person name="Lombard V."/>
            <person name="Magnuson J."/>
            <person name="Maillard F."/>
            <person name="Murat C."/>
            <person name="Nolan M."/>
            <person name="Ohm R.A."/>
            <person name="Pangilinan J."/>
            <person name="Pereira M.F."/>
            <person name="Perotto S."/>
            <person name="Peter M."/>
            <person name="Pfister S."/>
            <person name="Riley R."/>
            <person name="Sitrit Y."/>
            <person name="Stielow J.B."/>
            <person name="Szollosi G."/>
            <person name="Zifcakova L."/>
            <person name="Stursova M."/>
            <person name="Spatafora J.W."/>
            <person name="Tedersoo L."/>
            <person name="Vaario L.M."/>
            <person name="Yamada A."/>
            <person name="Yan M."/>
            <person name="Wang P."/>
            <person name="Xu J."/>
            <person name="Bruns T."/>
            <person name="Baldrian P."/>
            <person name="Vilgalys R."/>
            <person name="Dunand C."/>
            <person name="Henrissat B."/>
            <person name="Grigoriev I.V."/>
            <person name="Hibbett D."/>
            <person name="Nagy L.G."/>
            <person name="Martin F.M."/>
        </authorList>
    </citation>
    <scope>NUCLEOTIDE SEQUENCE</scope>
    <source>
        <strain evidence="20">UH-Tt-Lm1</strain>
    </source>
</reference>
<evidence type="ECO:0000256" key="15">
    <source>
        <dbReference type="RuleBase" id="RU362114"/>
    </source>
</evidence>
<reference evidence="20" key="2">
    <citation type="submission" date="2020-11" db="EMBL/GenBank/DDBJ databases">
        <authorList>
            <consortium name="DOE Joint Genome Institute"/>
            <person name="Kuo A."/>
            <person name="Miyauchi S."/>
            <person name="Kiss E."/>
            <person name="Drula E."/>
            <person name="Kohler A."/>
            <person name="Sanchez-Garcia M."/>
            <person name="Andreopoulos B."/>
            <person name="Barry K.W."/>
            <person name="Bonito G."/>
            <person name="Buee M."/>
            <person name="Carver A."/>
            <person name="Chen C."/>
            <person name="Cichocki N."/>
            <person name="Clum A."/>
            <person name="Culley D."/>
            <person name="Crous P.W."/>
            <person name="Fauchery L."/>
            <person name="Girlanda M."/>
            <person name="Hayes R."/>
            <person name="Keri Z."/>
            <person name="Labutti K."/>
            <person name="Lipzen A."/>
            <person name="Lombard V."/>
            <person name="Magnuson J."/>
            <person name="Maillard F."/>
            <person name="Morin E."/>
            <person name="Murat C."/>
            <person name="Nolan M."/>
            <person name="Ohm R."/>
            <person name="Pangilinan J."/>
            <person name="Pereira M."/>
            <person name="Perotto S."/>
            <person name="Peter M."/>
            <person name="Riley R."/>
            <person name="Sitrit Y."/>
            <person name="Stielow B."/>
            <person name="Szollosi G."/>
            <person name="Zifcakova L."/>
            <person name="Stursova M."/>
            <person name="Spatafora J.W."/>
            <person name="Tedersoo L."/>
            <person name="Vaario L.-M."/>
            <person name="Yamada A."/>
            <person name="Yan M."/>
            <person name="Wang P."/>
            <person name="Xu J."/>
            <person name="Bruns T."/>
            <person name="Baldrian P."/>
            <person name="Vilgalys R."/>
            <person name="Henrissat B."/>
            <person name="Grigoriev I.V."/>
            <person name="Hibbett D."/>
            <person name="Nagy L.G."/>
            <person name="Martin F.M."/>
        </authorList>
    </citation>
    <scope>NUCLEOTIDE SEQUENCE</scope>
    <source>
        <strain evidence="20">UH-Tt-Lm1</strain>
    </source>
</reference>
<dbReference type="Gene3D" id="3.90.228.10">
    <property type="match status" value="1"/>
</dbReference>
<dbReference type="GO" id="GO:0003677">
    <property type="term" value="F:DNA binding"/>
    <property type="evidence" value="ECO:0007669"/>
    <property type="project" value="UniProtKB-KW"/>
</dbReference>
<dbReference type="FunFam" id="1.20.142.10:FF:000002">
    <property type="entry name" value="Poly [ADP-ribose] polymerase"/>
    <property type="match status" value="1"/>
</dbReference>
<dbReference type="EMBL" id="WIUZ02000006">
    <property type="protein sequence ID" value="KAF9785876.1"/>
    <property type="molecule type" value="Genomic_DNA"/>
</dbReference>
<feature type="compositionally biased region" description="Basic and acidic residues" evidence="16">
    <location>
        <begin position="111"/>
        <end position="123"/>
    </location>
</feature>
<evidence type="ECO:0000259" key="19">
    <source>
        <dbReference type="PROSITE" id="PS51977"/>
    </source>
</evidence>
<evidence type="ECO:0000259" key="17">
    <source>
        <dbReference type="PROSITE" id="PS51059"/>
    </source>
</evidence>
<evidence type="ECO:0000256" key="13">
    <source>
        <dbReference type="ARBA" id="ARBA00024347"/>
    </source>
</evidence>
<dbReference type="InterPro" id="IPR036616">
    <property type="entry name" value="Poly(ADP-ribose)pol_reg_dom_sf"/>
</dbReference>
<evidence type="ECO:0000313" key="21">
    <source>
        <dbReference type="Proteomes" id="UP000736335"/>
    </source>
</evidence>
<evidence type="ECO:0000256" key="11">
    <source>
        <dbReference type="ARBA" id="ARBA00023125"/>
    </source>
</evidence>
<evidence type="ECO:0000259" key="18">
    <source>
        <dbReference type="PROSITE" id="PS51060"/>
    </source>
</evidence>
<dbReference type="CDD" id="cd01437">
    <property type="entry name" value="parp_like"/>
    <property type="match status" value="1"/>
</dbReference>
<keyword evidence="8" id="KW-0863">Zinc-finger</keyword>
<keyword evidence="2 15" id="KW-0328">Glycosyltransferase</keyword>
<comment type="similarity">
    <text evidence="13">Belongs to the ARTD/PARP family.</text>
</comment>
<comment type="caution">
    <text evidence="20">The sequence shown here is derived from an EMBL/GenBank/DDBJ whole genome shotgun (WGS) entry which is preliminary data.</text>
</comment>
<keyword evidence="7" id="KW-0013">ADP-ribosylation</keyword>
<evidence type="ECO:0000256" key="14">
    <source>
        <dbReference type="ARBA" id="ARBA00033987"/>
    </source>
</evidence>
<evidence type="ECO:0000256" key="12">
    <source>
        <dbReference type="ARBA" id="ARBA00023242"/>
    </source>
</evidence>
<dbReference type="OrthoDB" id="2017365at2759"/>
<dbReference type="Proteomes" id="UP000736335">
    <property type="component" value="Unassembled WGS sequence"/>
</dbReference>
<accession>A0A9P6HF13</accession>
<dbReference type="GO" id="GO:0016779">
    <property type="term" value="F:nucleotidyltransferase activity"/>
    <property type="evidence" value="ECO:0007669"/>
    <property type="project" value="UniProtKB-KW"/>
</dbReference>
<feature type="region of interest" description="Disordered" evidence="16">
    <location>
        <begin position="253"/>
        <end position="273"/>
    </location>
</feature>
<keyword evidence="5" id="KW-0479">Metal-binding</keyword>
<name>A0A9P6HF13_9AGAM</name>
<evidence type="ECO:0000256" key="5">
    <source>
        <dbReference type="ARBA" id="ARBA00022723"/>
    </source>
</evidence>
<evidence type="ECO:0000256" key="10">
    <source>
        <dbReference type="ARBA" id="ARBA00023027"/>
    </source>
</evidence>
<evidence type="ECO:0000256" key="9">
    <source>
        <dbReference type="ARBA" id="ARBA00022833"/>
    </source>
</evidence>
<feature type="domain" description="WGR" evidence="19">
    <location>
        <begin position="146"/>
        <end position="244"/>
    </location>
</feature>
<organism evidence="20 21">
    <name type="scientific">Thelephora terrestris</name>
    <dbReference type="NCBI Taxonomy" id="56493"/>
    <lineage>
        <taxon>Eukaryota</taxon>
        <taxon>Fungi</taxon>
        <taxon>Dikarya</taxon>
        <taxon>Basidiomycota</taxon>
        <taxon>Agaricomycotina</taxon>
        <taxon>Agaricomycetes</taxon>
        <taxon>Thelephorales</taxon>
        <taxon>Thelephoraceae</taxon>
        <taxon>Thelephora</taxon>
    </lineage>
</organism>
<dbReference type="GO" id="GO:0006302">
    <property type="term" value="P:double-strand break repair"/>
    <property type="evidence" value="ECO:0007669"/>
    <property type="project" value="TreeGrafter"/>
</dbReference>
<dbReference type="Gene3D" id="2.20.140.10">
    <property type="entry name" value="WGR domain"/>
    <property type="match status" value="1"/>
</dbReference>
<keyword evidence="9" id="KW-0862">Zinc</keyword>
<keyword evidence="21" id="KW-1185">Reference proteome</keyword>
<keyword evidence="12" id="KW-0539">Nucleus</keyword>
<comment type="subcellular location">
    <subcellularLocation>
        <location evidence="1">Nucleus</location>
    </subcellularLocation>
</comment>
<dbReference type="PROSITE" id="PS51060">
    <property type="entry name" value="PARP_ALPHA_HD"/>
    <property type="match status" value="1"/>
</dbReference>
<protein>
    <recommendedName>
        <fullName evidence="15">Poly [ADP-ribose] polymerase</fullName>
        <shortName evidence="15">PARP</shortName>
        <ecNumber evidence="15">2.4.2.-</ecNumber>
    </recommendedName>
</protein>
<dbReference type="GO" id="GO:0003950">
    <property type="term" value="F:NAD+ poly-ADP-ribosyltransferase activity"/>
    <property type="evidence" value="ECO:0007669"/>
    <property type="project" value="UniProtKB-UniRule"/>
</dbReference>
<evidence type="ECO:0000256" key="8">
    <source>
        <dbReference type="ARBA" id="ARBA00022771"/>
    </source>
</evidence>
<evidence type="ECO:0000313" key="20">
    <source>
        <dbReference type="EMBL" id="KAF9785876.1"/>
    </source>
</evidence>
<dbReference type="GO" id="GO:0005730">
    <property type="term" value="C:nucleolus"/>
    <property type="evidence" value="ECO:0007669"/>
    <property type="project" value="TreeGrafter"/>
</dbReference>
<dbReference type="InterPro" id="IPR036930">
    <property type="entry name" value="WGR_dom_sf"/>
</dbReference>
<dbReference type="CDD" id="cd07997">
    <property type="entry name" value="WGR_PARP"/>
    <property type="match status" value="1"/>
</dbReference>
<evidence type="ECO:0000256" key="4">
    <source>
        <dbReference type="ARBA" id="ARBA00022695"/>
    </source>
</evidence>
<dbReference type="Gene3D" id="1.20.142.10">
    <property type="entry name" value="Poly(ADP-ribose) polymerase, regulatory domain"/>
    <property type="match status" value="1"/>
</dbReference>
<proteinExistence type="inferred from homology"/>
<dbReference type="PROSITE" id="PS51059">
    <property type="entry name" value="PARP_CATALYTIC"/>
    <property type="match status" value="1"/>
</dbReference>